<reference evidence="1 2" key="1">
    <citation type="journal article" date="2010" name="Stand. Genomic Sci.">
        <title>Complete genome sequence of Cellulophaga algicola type strain (IC166).</title>
        <authorList>
            <person name="Abt B."/>
            <person name="Lu M."/>
            <person name="Misra M."/>
            <person name="Han C."/>
            <person name="Nolan M."/>
            <person name="Lucas S."/>
            <person name="Hammon N."/>
            <person name="Deshpande S."/>
            <person name="Cheng J.F."/>
            <person name="Tapia R."/>
            <person name="Goodwin L."/>
            <person name="Pitluck S."/>
            <person name="Liolios K."/>
            <person name="Pagani I."/>
            <person name="Ivanova N."/>
            <person name="Mavromatis K."/>
            <person name="Ovchinikova G."/>
            <person name="Pati A."/>
            <person name="Chen A."/>
            <person name="Palaniappan K."/>
            <person name="Land M."/>
            <person name="Hauser L."/>
            <person name="Chang Y.J."/>
            <person name="Jeffries C.D."/>
            <person name="Detter J.C."/>
            <person name="Brambilla E."/>
            <person name="Rohde M."/>
            <person name="Tindall B.J."/>
            <person name="Goker M."/>
            <person name="Woyke T."/>
            <person name="Bristow J."/>
            <person name="Eisen J.A."/>
            <person name="Markowitz V."/>
            <person name="Hugenholtz P."/>
            <person name="Kyrpides N.C."/>
            <person name="Klenk H.P."/>
            <person name="Lapidus A."/>
        </authorList>
    </citation>
    <scope>NUCLEOTIDE SEQUENCE [LARGE SCALE GENOMIC DNA]</scope>
    <source>
        <strain evidence="2">DSM 14237 / IC166 / ACAM 630</strain>
    </source>
</reference>
<name>E6X7R0_CELAD</name>
<organism evidence="1 2">
    <name type="scientific">Cellulophaga algicola (strain DSM 14237 / IC166 / ACAM 630)</name>
    <dbReference type="NCBI Taxonomy" id="688270"/>
    <lineage>
        <taxon>Bacteria</taxon>
        <taxon>Pseudomonadati</taxon>
        <taxon>Bacteroidota</taxon>
        <taxon>Flavobacteriia</taxon>
        <taxon>Flavobacteriales</taxon>
        <taxon>Flavobacteriaceae</taxon>
        <taxon>Cellulophaga</taxon>
    </lineage>
</organism>
<evidence type="ECO:0000313" key="2">
    <source>
        <dbReference type="Proteomes" id="UP000008634"/>
    </source>
</evidence>
<evidence type="ECO:0000313" key="1">
    <source>
        <dbReference type="EMBL" id="ADV50770.1"/>
    </source>
</evidence>
<dbReference type="Proteomes" id="UP000008634">
    <property type="component" value="Chromosome"/>
</dbReference>
<dbReference type="AlphaFoldDB" id="E6X7R0"/>
<dbReference type="eggNOG" id="COG2067">
    <property type="taxonomic scope" value="Bacteria"/>
</dbReference>
<dbReference type="STRING" id="688270.Celal_3506"/>
<protein>
    <recommendedName>
        <fullName evidence="3">DUF3570 domain-containing protein</fullName>
    </recommendedName>
</protein>
<dbReference type="EMBL" id="CP002453">
    <property type="protein sequence ID" value="ADV50770.1"/>
    <property type="molecule type" value="Genomic_DNA"/>
</dbReference>
<evidence type="ECO:0008006" key="3">
    <source>
        <dbReference type="Google" id="ProtNLM"/>
    </source>
</evidence>
<accession>E6X7R0</accession>
<dbReference type="InterPro" id="IPR021953">
    <property type="entry name" value="DUF3570"/>
</dbReference>
<sequence>MEEKQEEAAAVTNMENHLKKIVIFMCVFAFAKAHAQTAQEETKAYKKRVLETTEVDFLTSYYSQDGDNAAVSGGIGTEELTDVTGTFIVSIPLNDDDVLTIDAGVSAYTSASSSNVGPFDDGLADPFQASSGASSSDLWANITGSYSHSSDDRNDIWSTKLSISSEYDYFSLGVGGSYTKLFNEKNTEISVNGNVYIDTWNAIYPTELRPFGEGGAGLSDRLFTQNTITGNTNYNPRFTAFDSEGRNSYSVGFGLSQILHKKVQGSLALDFVQQDGLLSTPFQRVYFSDIADSFIDNFQLADAVERLPDSRFKVAAGGRLNWYLNETVTVRTFYRYYFDDWGITSHTASIEVPVKITNKFTLYPSYRFYNQTAADYFNTYESALSTDEFYTSDYDLSEYSANQFGFGVSYTDIFAKAHLWQFGLKSIDLKFYQYDRDTTFSSSIITAGFKFVMD</sequence>
<keyword evidence="2" id="KW-1185">Reference proteome</keyword>
<dbReference type="HOGENOM" id="CLU_052167_0_0_10"/>
<dbReference type="Pfam" id="PF12094">
    <property type="entry name" value="DUF3570"/>
    <property type="match status" value="1"/>
</dbReference>
<dbReference type="KEGG" id="cao:Celal_3506"/>
<gene>
    <name evidence="1" type="ordered locus">Celal_3506</name>
</gene>
<proteinExistence type="predicted"/>